<keyword evidence="1" id="KW-0472">Membrane</keyword>
<dbReference type="AlphaFoldDB" id="A0A2A2I9V2"/>
<keyword evidence="1" id="KW-0812">Transmembrane</keyword>
<accession>A0A2A2I9V2</accession>
<dbReference type="Proteomes" id="UP000218887">
    <property type="component" value="Unassembled WGS sequence"/>
</dbReference>
<name>A0A2A2I9V2_9BACI</name>
<protein>
    <submittedName>
        <fullName evidence="2">Uncharacterized protein</fullName>
    </submittedName>
</protein>
<reference evidence="2 3" key="1">
    <citation type="submission" date="2017-08" db="EMBL/GenBank/DDBJ databases">
        <title>Virgibacillus indicus sp. nov. and Virgibacillus profoundi sp. nov, two moderately halophilic bacteria isolated from marine sediment by using the Microfluidic Streak Plate.</title>
        <authorList>
            <person name="Xu B."/>
            <person name="Hu B."/>
            <person name="Wang J."/>
            <person name="Zhu Y."/>
            <person name="Huang L."/>
            <person name="Du W."/>
            <person name="Huang Y."/>
        </authorList>
    </citation>
    <scope>NUCLEOTIDE SEQUENCE [LARGE SCALE GENOMIC DNA]</scope>
    <source>
        <strain evidence="2 3">IO3-P3-H5</strain>
    </source>
</reference>
<proteinExistence type="predicted"/>
<keyword evidence="1" id="KW-1133">Transmembrane helix</keyword>
<evidence type="ECO:0000313" key="3">
    <source>
        <dbReference type="Proteomes" id="UP000218887"/>
    </source>
</evidence>
<sequence>MIKSWIDLSVFSFLGIGGDVVSYLIVFLSIIASYFIISPLISWFVALQSTKLLSYIICSLIIFVLFFIVMEFIWNQQKLNNLLKIILQCLVAFGVVLIFYSGFQRLLKKI</sequence>
<feature type="transmembrane region" description="Helical" evidence="1">
    <location>
        <begin position="20"/>
        <end position="45"/>
    </location>
</feature>
<feature type="transmembrane region" description="Helical" evidence="1">
    <location>
        <begin position="85"/>
        <end position="103"/>
    </location>
</feature>
<dbReference type="RefSeq" id="WP_095656221.1">
    <property type="nucleotide sequence ID" value="NZ_NPOA01000010.1"/>
</dbReference>
<evidence type="ECO:0000313" key="2">
    <source>
        <dbReference type="EMBL" id="PAV28781.1"/>
    </source>
</evidence>
<keyword evidence="3" id="KW-1185">Reference proteome</keyword>
<dbReference type="EMBL" id="NPOA01000010">
    <property type="protein sequence ID" value="PAV28781.1"/>
    <property type="molecule type" value="Genomic_DNA"/>
</dbReference>
<organism evidence="2 3">
    <name type="scientific">Virgibacillus profundi</name>
    <dbReference type="NCBI Taxonomy" id="2024555"/>
    <lineage>
        <taxon>Bacteria</taxon>
        <taxon>Bacillati</taxon>
        <taxon>Bacillota</taxon>
        <taxon>Bacilli</taxon>
        <taxon>Bacillales</taxon>
        <taxon>Bacillaceae</taxon>
        <taxon>Virgibacillus</taxon>
    </lineage>
</organism>
<feature type="transmembrane region" description="Helical" evidence="1">
    <location>
        <begin position="52"/>
        <end position="73"/>
    </location>
</feature>
<gene>
    <name evidence="2" type="ORF">CIL05_14230</name>
</gene>
<comment type="caution">
    <text evidence="2">The sequence shown here is derived from an EMBL/GenBank/DDBJ whole genome shotgun (WGS) entry which is preliminary data.</text>
</comment>
<dbReference type="OrthoDB" id="2969911at2"/>
<evidence type="ECO:0000256" key="1">
    <source>
        <dbReference type="SAM" id="Phobius"/>
    </source>
</evidence>